<feature type="region of interest" description="Disordered" evidence="1">
    <location>
        <begin position="1"/>
        <end position="102"/>
    </location>
</feature>
<sequence length="102" mass="10668">MNAIHPGGRDTAADAHDPARAATTADGNPAPDPSTEDQVDIADRVQKDLAKANDRERARQDASVEQQAIDGNSAPQPDVEGGMFKPADDTPAVLPEKSGPKE</sequence>
<feature type="compositionally biased region" description="Basic and acidic residues" evidence="1">
    <location>
        <begin position="7"/>
        <end position="19"/>
    </location>
</feature>
<keyword evidence="3" id="KW-1185">Reference proteome</keyword>
<protein>
    <submittedName>
        <fullName evidence="2">Uncharacterized protein</fullName>
    </submittedName>
</protein>
<dbReference type="EMBL" id="CADIJM010000007">
    <property type="protein sequence ID" value="CAB3716695.1"/>
    <property type="molecule type" value="Genomic_DNA"/>
</dbReference>
<evidence type="ECO:0000256" key="1">
    <source>
        <dbReference type="SAM" id="MobiDB-lite"/>
    </source>
</evidence>
<feature type="compositionally biased region" description="Polar residues" evidence="1">
    <location>
        <begin position="63"/>
        <end position="75"/>
    </location>
</feature>
<dbReference type="Proteomes" id="UP000494214">
    <property type="component" value="Unassembled WGS sequence"/>
</dbReference>
<reference evidence="2 3" key="1">
    <citation type="submission" date="2020-04" db="EMBL/GenBank/DDBJ databases">
        <authorList>
            <person name="De Canck E."/>
        </authorList>
    </citation>
    <scope>NUCLEOTIDE SEQUENCE [LARGE SCALE GENOMIC DNA]</scope>
    <source>
        <strain evidence="2 3">LMG 26690</strain>
    </source>
</reference>
<accession>A0A6S7A7Y6</accession>
<feature type="compositionally biased region" description="Basic and acidic residues" evidence="1">
    <location>
        <begin position="41"/>
        <end position="62"/>
    </location>
</feature>
<dbReference type="AlphaFoldDB" id="A0A6S7A7Y6"/>
<gene>
    <name evidence="2" type="ORF">LMG26690_03568</name>
</gene>
<proteinExistence type="predicted"/>
<evidence type="ECO:0000313" key="3">
    <source>
        <dbReference type="Proteomes" id="UP000494214"/>
    </source>
</evidence>
<evidence type="ECO:0000313" key="2">
    <source>
        <dbReference type="EMBL" id="CAB3716695.1"/>
    </source>
</evidence>
<name>A0A6S7A7Y6_9BURK</name>
<organism evidence="2 3">
    <name type="scientific">Achromobacter animicus</name>
    <dbReference type="NCBI Taxonomy" id="1389935"/>
    <lineage>
        <taxon>Bacteria</taxon>
        <taxon>Pseudomonadati</taxon>
        <taxon>Pseudomonadota</taxon>
        <taxon>Betaproteobacteria</taxon>
        <taxon>Burkholderiales</taxon>
        <taxon>Alcaligenaceae</taxon>
        <taxon>Achromobacter</taxon>
    </lineage>
</organism>
<dbReference type="RefSeq" id="WP_175124323.1">
    <property type="nucleotide sequence ID" value="NZ_CADIJM010000007.1"/>
</dbReference>